<sequence>MMRTNEDQDTEAQREYVPQTSPAQTRDNEQSPAEQNTRTDDGSLSKKYPLSELEKGLVGWDSQDDQLTPETSPTSENGISSTSLAQSLFKQPLVRHLGPPFLSPLSEIYGRRIVLNLANIFFCAFTLGYALAPNLGGLITMRLLAGLGGSTCLTLGASVMSDLFLRQQRSRAMSMYSLGVIFGPVLGPICGGCINTGGIAILKCETNPVVLLEWKIRRLISELGRPDLQNILTYKTCEPLLSRRDVLKRGIIRPLKLLFTSPIVFLLSLYINFVFGLLLLLFTTIAKPFIQVYDWSPEICGLAYIGVGIGFFIGISFVAKTSDTTVISLTRKNNGVYEPEMQLPSCVFLVS</sequence>
<feature type="region of interest" description="Disordered" evidence="6">
    <location>
        <begin position="1"/>
        <end position="81"/>
    </location>
</feature>
<dbReference type="InterPro" id="IPR036259">
    <property type="entry name" value="MFS_trans_sf"/>
</dbReference>
<protein>
    <recommendedName>
        <fullName evidence="8">Major facilitator superfamily (MFS) profile domain-containing protein</fullName>
    </recommendedName>
</protein>
<dbReference type="PANTHER" id="PTHR23502">
    <property type="entry name" value="MAJOR FACILITATOR SUPERFAMILY"/>
    <property type="match status" value="1"/>
</dbReference>
<dbReference type="GO" id="GO:0016020">
    <property type="term" value="C:membrane"/>
    <property type="evidence" value="ECO:0007669"/>
    <property type="project" value="UniProtKB-SubCell"/>
</dbReference>
<organism evidence="9 10">
    <name type="scientific">Fusarium venenatum</name>
    <dbReference type="NCBI Taxonomy" id="56646"/>
    <lineage>
        <taxon>Eukaryota</taxon>
        <taxon>Fungi</taxon>
        <taxon>Dikarya</taxon>
        <taxon>Ascomycota</taxon>
        <taxon>Pezizomycotina</taxon>
        <taxon>Sordariomycetes</taxon>
        <taxon>Hypocreomycetidae</taxon>
        <taxon>Hypocreales</taxon>
        <taxon>Nectriaceae</taxon>
        <taxon>Fusarium</taxon>
    </lineage>
</organism>
<keyword evidence="3 7" id="KW-1133">Transmembrane helix</keyword>
<evidence type="ECO:0000256" key="1">
    <source>
        <dbReference type="ARBA" id="ARBA00004141"/>
    </source>
</evidence>
<evidence type="ECO:0000256" key="6">
    <source>
        <dbReference type="SAM" id="MobiDB-lite"/>
    </source>
</evidence>
<dbReference type="InterPro" id="IPR005829">
    <property type="entry name" value="Sugar_transporter_CS"/>
</dbReference>
<keyword evidence="4 7" id="KW-0472">Membrane</keyword>
<dbReference type="PANTHER" id="PTHR23502:SF33">
    <property type="entry name" value="MAJOR FACILITATOR SUPERFAMILY (MFS) PROFILE DOMAIN-CONTAINING PROTEIN-RELATED"/>
    <property type="match status" value="1"/>
</dbReference>
<dbReference type="GO" id="GO:0022857">
    <property type="term" value="F:transmembrane transporter activity"/>
    <property type="evidence" value="ECO:0007669"/>
    <property type="project" value="InterPro"/>
</dbReference>
<feature type="domain" description="Major facilitator superfamily (MFS) profile" evidence="8">
    <location>
        <begin position="47"/>
        <end position="351"/>
    </location>
</feature>
<dbReference type="Gene3D" id="1.20.1720.10">
    <property type="entry name" value="Multidrug resistance protein D"/>
    <property type="match status" value="1"/>
</dbReference>
<evidence type="ECO:0000313" key="9">
    <source>
        <dbReference type="EMBL" id="CEI38405.1"/>
    </source>
</evidence>
<name>A0A2L2SST4_9HYPO</name>
<evidence type="ECO:0000256" key="3">
    <source>
        <dbReference type="ARBA" id="ARBA00022989"/>
    </source>
</evidence>
<evidence type="ECO:0000259" key="8">
    <source>
        <dbReference type="PROSITE" id="PS50850"/>
    </source>
</evidence>
<keyword evidence="10" id="KW-1185">Reference proteome</keyword>
<evidence type="ECO:0000256" key="5">
    <source>
        <dbReference type="ARBA" id="ARBA00023180"/>
    </source>
</evidence>
<dbReference type="GO" id="GO:0042908">
    <property type="term" value="P:xenobiotic transport"/>
    <property type="evidence" value="ECO:0007669"/>
    <property type="project" value="UniProtKB-ARBA"/>
</dbReference>
<evidence type="ECO:0000256" key="2">
    <source>
        <dbReference type="ARBA" id="ARBA00022692"/>
    </source>
</evidence>
<dbReference type="AlphaFoldDB" id="A0A2L2SST4"/>
<dbReference type="PROSITE" id="PS00216">
    <property type="entry name" value="SUGAR_TRANSPORT_1"/>
    <property type="match status" value="1"/>
</dbReference>
<dbReference type="PROSITE" id="PS50850">
    <property type="entry name" value="MFS"/>
    <property type="match status" value="1"/>
</dbReference>
<dbReference type="EMBL" id="LN649232">
    <property type="protein sequence ID" value="CEI38405.1"/>
    <property type="molecule type" value="Genomic_DNA"/>
</dbReference>
<comment type="subcellular location">
    <subcellularLocation>
        <location evidence="1">Membrane</location>
        <topology evidence="1">Multi-pass membrane protein</topology>
    </subcellularLocation>
</comment>
<feature type="compositionally biased region" description="Polar residues" evidence="6">
    <location>
        <begin position="65"/>
        <end position="81"/>
    </location>
</feature>
<accession>A0A2L2SST4</accession>
<dbReference type="STRING" id="56646.A0A2L2SST4"/>
<dbReference type="GO" id="GO:0140115">
    <property type="term" value="P:export across plasma membrane"/>
    <property type="evidence" value="ECO:0007669"/>
    <property type="project" value="UniProtKB-ARBA"/>
</dbReference>
<dbReference type="InterPro" id="IPR011701">
    <property type="entry name" value="MFS"/>
</dbReference>
<reference evidence="10" key="1">
    <citation type="submission" date="2014-10" db="EMBL/GenBank/DDBJ databases">
        <authorList>
            <person name="King R."/>
        </authorList>
    </citation>
    <scope>NUCLEOTIDE SEQUENCE [LARGE SCALE GENOMIC DNA]</scope>
    <source>
        <strain evidence="10">A3/5</strain>
    </source>
</reference>
<dbReference type="Pfam" id="PF07690">
    <property type="entry name" value="MFS_1"/>
    <property type="match status" value="1"/>
</dbReference>
<feature type="transmembrane region" description="Helical" evidence="7">
    <location>
        <begin position="302"/>
        <end position="319"/>
    </location>
</feature>
<feature type="transmembrane region" description="Helical" evidence="7">
    <location>
        <begin position="144"/>
        <end position="165"/>
    </location>
</feature>
<feature type="transmembrane region" description="Helical" evidence="7">
    <location>
        <begin position="113"/>
        <end position="132"/>
    </location>
</feature>
<dbReference type="InterPro" id="IPR020846">
    <property type="entry name" value="MFS_dom"/>
</dbReference>
<evidence type="ECO:0000256" key="7">
    <source>
        <dbReference type="SAM" id="Phobius"/>
    </source>
</evidence>
<keyword evidence="2 7" id="KW-0812">Transmembrane</keyword>
<dbReference type="SUPFAM" id="SSF103473">
    <property type="entry name" value="MFS general substrate transporter"/>
    <property type="match status" value="1"/>
</dbReference>
<keyword evidence="5" id="KW-0325">Glycoprotein</keyword>
<dbReference type="OrthoDB" id="5296287at2759"/>
<feature type="compositionally biased region" description="Polar residues" evidence="6">
    <location>
        <begin position="18"/>
        <end position="36"/>
    </location>
</feature>
<evidence type="ECO:0000313" key="10">
    <source>
        <dbReference type="Proteomes" id="UP000245910"/>
    </source>
</evidence>
<evidence type="ECO:0000256" key="4">
    <source>
        <dbReference type="ARBA" id="ARBA00023136"/>
    </source>
</evidence>
<dbReference type="Proteomes" id="UP000245910">
    <property type="component" value="Chromosome IIII"/>
</dbReference>
<proteinExistence type="predicted"/>
<feature type="compositionally biased region" description="Basic and acidic residues" evidence="6">
    <location>
        <begin position="1"/>
        <end position="14"/>
    </location>
</feature>
<feature type="transmembrane region" description="Helical" evidence="7">
    <location>
        <begin position="257"/>
        <end position="282"/>
    </location>
</feature>